<dbReference type="PANTHER" id="PTHR23288:SF12">
    <property type="entry name" value="RNA POLYMERASE II ELONGATION FACTOR ELL2 ISOFORM X1"/>
    <property type="match status" value="1"/>
</dbReference>
<organism evidence="9 10">
    <name type="scientific">Muraenolepis orangiensis</name>
    <name type="common">Patagonian moray cod</name>
    <dbReference type="NCBI Taxonomy" id="630683"/>
    <lineage>
        <taxon>Eukaryota</taxon>
        <taxon>Metazoa</taxon>
        <taxon>Chordata</taxon>
        <taxon>Craniata</taxon>
        <taxon>Vertebrata</taxon>
        <taxon>Euteleostomi</taxon>
        <taxon>Actinopterygii</taxon>
        <taxon>Neopterygii</taxon>
        <taxon>Teleostei</taxon>
        <taxon>Neoteleostei</taxon>
        <taxon>Acanthomorphata</taxon>
        <taxon>Zeiogadaria</taxon>
        <taxon>Gadariae</taxon>
        <taxon>Gadiformes</taxon>
        <taxon>Muraenolepidoidei</taxon>
        <taxon>Muraenolepididae</taxon>
        <taxon>Muraenolepis</taxon>
    </lineage>
</organism>
<dbReference type="OrthoDB" id="6284217at2759"/>
<keyword evidence="4" id="KW-0804">Transcription</keyword>
<comment type="caution">
    <text evidence="9">The sequence shown here is derived from an EMBL/GenBank/DDBJ whole genome shotgun (WGS) entry which is preliminary data.</text>
</comment>
<dbReference type="GO" id="GO:0042795">
    <property type="term" value="P:snRNA transcription by RNA polymerase II"/>
    <property type="evidence" value="ECO:0007669"/>
    <property type="project" value="TreeGrafter"/>
</dbReference>
<feature type="region of interest" description="Disordered" evidence="7">
    <location>
        <begin position="433"/>
        <end position="496"/>
    </location>
</feature>
<evidence type="ECO:0000256" key="3">
    <source>
        <dbReference type="ARBA" id="ARBA00023015"/>
    </source>
</evidence>
<dbReference type="AlphaFoldDB" id="A0A9Q0DUS5"/>
<dbReference type="GO" id="GO:0008023">
    <property type="term" value="C:transcription elongation factor complex"/>
    <property type="evidence" value="ECO:0007669"/>
    <property type="project" value="InterPro"/>
</dbReference>
<dbReference type="GO" id="GO:0006368">
    <property type="term" value="P:transcription elongation by RNA polymerase II"/>
    <property type="evidence" value="ECO:0007669"/>
    <property type="project" value="InterPro"/>
</dbReference>
<dbReference type="Gene3D" id="1.10.10.2670">
    <property type="entry name" value="E3 ubiquitin-protein ligase"/>
    <property type="match status" value="1"/>
</dbReference>
<keyword evidence="3" id="KW-0805">Transcription regulation</keyword>
<dbReference type="Pfam" id="PF07303">
    <property type="entry name" value="Occludin_ELL"/>
    <property type="match status" value="1"/>
</dbReference>
<dbReference type="InterPro" id="IPR019464">
    <property type="entry name" value="ELL_N"/>
</dbReference>
<evidence type="ECO:0000313" key="10">
    <source>
        <dbReference type="Proteomes" id="UP001148018"/>
    </source>
</evidence>
<dbReference type="GO" id="GO:0000987">
    <property type="term" value="F:cis-regulatory region sequence-specific DNA binding"/>
    <property type="evidence" value="ECO:0007669"/>
    <property type="project" value="TreeGrafter"/>
</dbReference>
<comment type="subcellular location">
    <subcellularLocation>
        <location evidence="1">Nucleus</location>
    </subcellularLocation>
</comment>
<evidence type="ECO:0000256" key="7">
    <source>
        <dbReference type="SAM" id="MobiDB-lite"/>
    </source>
</evidence>
<dbReference type="InterPro" id="IPR031176">
    <property type="entry name" value="ELL/occludin"/>
</dbReference>
<feature type="compositionally biased region" description="Basic and acidic residues" evidence="7">
    <location>
        <begin position="471"/>
        <end position="481"/>
    </location>
</feature>
<dbReference type="InterPro" id="IPR010844">
    <property type="entry name" value="Occludin_ELL"/>
</dbReference>
<dbReference type="InterPro" id="IPR036390">
    <property type="entry name" value="WH_DNA-bd_sf"/>
</dbReference>
<name>A0A9Q0DUS5_9TELE</name>
<evidence type="ECO:0000313" key="9">
    <source>
        <dbReference type="EMBL" id="KAJ3592967.1"/>
    </source>
</evidence>
<comment type="similarity">
    <text evidence="2 6">Belongs to the ELL/occludin family.</text>
</comment>
<evidence type="ECO:0000256" key="1">
    <source>
        <dbReference type="ARBA" id="ARBA00004123"/>
    </source>
</evidence>
<accession>A0A9Q0DUS5</accession>
<dbReference type="PROSITE" id="PS51980">
    <property type="entry name" value="OCEL"/>
    <property type="match status" value="1"/>
</dbReference>
<dbReference type="PANTHER" id="PTHR23288">
    <property type="entry name" value="OCCLUDIN AND RNA POLYMERASE II ELONGATION FACTOR ELL"/>
    <property type="match status" value="1"/>
</dbReference>
<evidence type="ECO:0000256" key="6">
    <source>
        <dbReference type="PROSITE-ProRule" id="PRU01324"/>
    </source>
</evidence>
<feature type="compositionally biased region" description="Basic residues" evidence="7">
    <location>
        <begin position="459"/>
        <end position="470"/>
    </location>
</feature>
<feature type="compositionally biased region" description="Basic and acidic residues" evidence="7">
    <location>
        <begin position="321"/>
        <end position="342"/>
    </location>
</feature>
<dbReference type="SUPFAM" id="SSF144292">
    <property type="entry name" value="occludin/ELL-like"/>
    <property type="match status" value="1"/>
</dbReference>
<evidence type="ECO:0000256" key="2">
    <source>
        <dbReference type="ARBA" id="ARBA00009171"/>
    </source>
</evidence>
<proteinExistence type="inferred from homology"/>
<keyword evidence="10" id="KW-1185">Reference proteome</keyword>
<dbReference type="SUPFAM" id="SSF46785">
    <property type="entry name" value="Winged helix' DNA-binding domain"/>
    <property type="match status" value="1"/>
</dbReference>
<dbReference type="EMBL" id="JANIIK010000112">
    <property type="protein sequence ID" value="KAJ3592967.1"/>
    <property type="molecule type" value="Genomic_DNA"/>
</dbReference>
<reference evidence="9" key="1">
    <citation type="submission" date="2022-07" db="EMBL/GenBank/DDBJ databases">
        <title>Chromosome-level genome of Muraenolepis orangiensis.</title>
        <authorList>
            <person name="Kim J."/>
        </authorList>
    </citation>
    <scope>NUCLEOTIDE SEQUENCE</scope>
    <source>
        <strain evidence="9">KU_S4_2022</strain>
        <tissue evidence="9">Muscle</tissue>
    </source>
</reference>
<evidence type="ECO:0000259" key="8">
    <source>
        <dbReference type="PROSITE" id="PS51980"/>
    </source>
</evidence>
<dbReference type="Gene3D" id="6.10.140.340">
    <property type="match status" value="1"/>
</dbReference>
<dbReference type="Proteomes" id="UP001148018">
    <property type="component" value="Unassembled WGS sequence"/>
</dbReference>
<protein>
    <recommendedName>
        <fullName evidence="8">OCEL domain-containing protein</fullName>
    </recommendedName>
</protein>
<feature type="region of interest" description="Disordered" evidence="7">
    <location>
        <begin position="270"/>
        <end position="372"/>
    </location>
</feature>
<feature type="domain" description="OCEL" evidence="8">
    <location>
        <begin position="513"/>
        <end position="623"/>
    </location>
</feature>
<gene>
    <name evidence="9" type="ORF">NHX12_005305</name>
</gene>
<evidence type="ECO:0000256" key="4">
    <source>
        <dbReference type="ARBA" id="ARBA00023163"/>
    </source>
</evidence>
<evidence type="ECO:0000256" key="5">
    <source>
        <dbReference type="ARBA" id="ARBA00023242"/>
    </source>
</evidence>
<dbReference type="Pfam" id="PF10390">
    <property type="entry name" value="ELL"/>
    <property type="match status" value="1"/>
</dbReference>
<keyword evidence="5" id="KW-0539">Nucleus</keyword>
<sequence>MASLRQEQRYGLSSGKRNNRKAPCETLYHVKLTDTALRALDSYHHLKPACPPTVHPHPPPPANLLLAPEALRVFSFYLSSDSKDQPQASFDCVHQYVSREGREQLEGQGSIQDKITVCATDDSYQMTRERVSQVEKDSWSRSAIEIKPGATHPSKCLKFNKRPVLVPGRRAPGAAGGPGPVAQRPLKERVIHLLALKPYRKPELLLWLDRERAHPRDKADLGPVARPSAKDSGYLLRDDFYRLVQKDWPGYSEEERQLLGRVLARKSHMQNGSQSRAFLPNPLVPKTSEDSTQNLNTAKNQTVKRPVPPDPQESGALKRPRLVDTRQADTRPADARLADGRLRLPPPPVTTTATSSKIKGGRDQTSPVTNPDFHAKTEIQATAAQGHVAAAPNGFLLTHKLSDVEAGRVGPAAPVVSPIVAPVVSPIVSPIAAPVVGPRRPSEGGSPDAGKHQALTNGQHKKKKSKKHKDKERERTKDKAGHQWMESSPDHKQSLDKLHDPELMNAVPSEEKPDYVLKYPSITSPEQRQRYQTDFCEEYSEYIDLHSRIATITHMFVQLASKIKSLSPGTQQYKIMEDQIMEKYKKYRNKFPGYREEKKRCEYLHEKLSHIKQLITDYDVTQTSSS</sequence>
<feature type="compositionally biased region" description="Polar residues" evidence="7">
    <location>
        <begin position="290"/>
        <end position="303"/>
    </location>
</feature>
<dbReference type="GO" id="GO:0032968">
    <property type="term" value="P:positive regulation of transcription elongation by RNA polymerase II"/>
    <property type="evidence" value="ECO:0007669"/>
    <property type="project" value="TreeGrafter"/>
</dbReference>
<dbReference type="InterPro" id="IPR042065">
    <property type="entry name" value="E3_ELL-like"/>
</dbReference>